<dbReference type="NCBIfam" id="TIGR00254">
    <property type="entry name" value="GGDEF"/>
    <property type="match status" value="1"/>
</dbReference>
<dbReference type="Pfam" id="PF00990">
    <property type="entry name" value="GGDEF"/>
    <property type="match status" value="1"/>
</dbReference>
<reference evidence="4" key="2">
    <citation type="submission" date="2020-09" db="EMBL/GenBank/DDBJ databases">
        <authorList>
            <person name="Sun Q."/>
            <person name="Ohkuma M."/>
        </authorList>
    </citation>
    <scope>NUCLEOTIDE SEQUENCE</scope>
    <source>
        <strain evidence="4">JCM 15325</strain>
    </source>
</reference>
<dbReference type="PROSITE" id="PS50883">
    <property type="entry name" value="EAL"/>
    <property type="match status" value="1"/>
</dbReference>
<dbReference type="RefSeq" id="WP_188803773.1">
    <property type="nucleotide sequence ID" value="NZ_BMOK01000011.1"/>
</dbReference>
<keyword evidence="1" id="KW-1133">Transmembrane helix</keyword>
<evidence type="ECO:0000256" key="1">
    <source>
        <dbReference type="SAM" id="Phobius"/>
    </source>
</evidence>
<dbReference type="SUPFAM" id="SSF55073">
    <property type="entry name" value="Nucleotide cyclase"/>
    <property type="match status" value="1"/>
</dbReference>
<dbReference type="PANTHER" id="PTHR44757:SF2">
    <property type="entry name" value="BIOFILM ARCHITECTURE MAINTENANCE PROTEIN MBAA"/>
    <property type="match status" value="1"/>
</dbReference>
<dbReference type="InterPro" id="IPR043128">
    <property type="entry name" value="Rev_trsase/Diguanyl_cyclase"/>
</dbReference>
<dbReference type="AlphaFoldDB" id="A0A917S699"/>
<reference evidence="4" key="1">
    <citation type="journal article" date="2014" name="Int. J. Syst. Evol. Microbiol.">
        <title>Complete genome sequence of Corynebacterium casei LMG S-19264T (=DSM 44701T), isolated from a smear-ripened cheese.</title>
        <authorList>
            <consortium name="US DOE Joint Genome Institute (JGI-PGF)"/>
            <person name="Walter F."/>
            <person name="Albersmeier A."/>
            <person name="Kalinowski J."/>
            <person name="Ruckert C."/>
        </authorList>
    </citation>
    <scope>NUCLEOTIDE SEQUENCE</scope>
    <source>
        <strain evidence="4">JCM 15325</strain>
    </source>
</reference>
<dbReference type="PANTHER" id="PTHR44757">
    <property type="entry name" value="DIGUANYLATE CYCLASE DGCP"/>
    <property type="match status" value="1"/>
</dbReference>
<dbReference type="SUPFAM" id="SSF141868">
    <property type="entry name" value="EAL domain-like"/>
    <property type="match status" value="1"/>
</dbReference>
<dbReference type="InterPro" id="IPR029787">
    <property type="entry name" value="Nucleotide_cyclase"/>
</dbReference>
<feature type="domain" description="GGDEF" evidence="3">
    <location>
        <begin position="211"/>
        <end position="344"/>
    </location>
</feature>
<gene>
    <name evidence="4" type="ORF">GCM10007968_24530</name>
</gene>
<dbReference type="InterPro" id="IPR000160">
    <property type="entry name" value="GGDEF_dom"/>
</dbReference>
<evidence type="ECO:0000313" key="5">
    <source>
        <dbReference type="Proteomes" id="UP000654670"/>
    </source>
</evidence>
<dbReference type="InterPro" id="IPR001633">
    <property type="entry name" value="EAL_dom"/>
</dbReference>
<name>A0A917S699_9BACL</name>
<dbReference type="Gene3D" id="3.20.20.450">
    <property type="entry name" value="EAL domain"/>
    <property type="match status" value="1"/>
</dbReference>
<dbReference type="Pfam" id="PF00563">
    <property type="entry name" value="EAL"/>
    <property type="match status" value="1"/>
</dbReference>
<keyword evidence="1" id="KW-0812">Transmembrane</keyword>
<dbReference type="Proteomes" id="UP000654670">
    <property type="component" value="Unassembled WGS sequence"/>
</dbReference>
<evidence type="ECO:0000313" key="4">
    <source>
        <dbReference type="EMBL" id="GGL59658.1"/>
    </source>
</evidence>
<dbReference type="SMART" id="SM00267">
    <property type="entry name" value="GGDEF"/>
    <property type="match status" value="1"/>
</dbReference>
<proteinExistence type="predicted"/>
<evidence type="ECO:0000259" key="2">
    <source>
        <dbReference type="PROSITE" id="PS50883"/>
    </source>
</evidence>
<dbReference type="InterPro" id="IPR052155">
    <property type="entry name" value="Biofilm_reg_signaling"/>
</dbReference>
<dbReference type="InterPro" id="IPR035919">
    <property type="entry name" value="EAL_sf"/>
</dbReference>
<feature type="transmembrane region" description="Helical" evidence="1">
    <location>
        <begin position="27"/>
        <end position="45"/>
    </location>
</feature>
<dbReference type="PROSITE" id="PS50887">
    <property type="entry name" value="GGDEF"/>
    <property type="match status" value="1"/>
</dbReference>
<evidence type="ECO:0000259" key="3">
    <source>
        <dbReference type="PROSITE" id="PS50887"/>
    </source>
</evidence>
<accession>A0A917S699</accession>
<dbReference type="EMBL" id="BMOK01000011">
    <property type="protein sequence ID" value="GGL59658.1"/>
    <property type="molecule type" value="Genomic_DNA"/>
</dbReference>
<keyword evidence="1" id="KW-0472">Membrane</keyword>
<feature type="domain" description="EAL" evidence="2">
    <location>
        <begin position="353"/>
        <end position="607"/>
    </location>
</feature>
<organism evidence="4 5">
    <name type="scientific">Sporolactobacillus putidus</name>
    <dbReference type="NCBI Taxonomy" id="492735"/>
    <lineage>
        <taxon>Bacteria</taxon>
        <taxon>Bacillati</taxon>
        <taxon>Bacillota</taxon>
        <taxon>Bacilli</taxon>
        <taxon>Bacillales</taxon>
        <taxon>Sporolactobacillaceae</taxon>
        <taxon>Sporolactobacillus</taxon>
    </lineage>
</organism>
<dbReference type="Gene3D" id="3.30.70.270">
    <property type="match status" value="1"/>
</dbReference>
<keyword evidence="5" id="KW-1185">Reference proteome</keyword>
<comment type="caution">
    <text evidence="4">The sequence shown here is derived from an EMBL/GenBank/DDBJ whole genome shotgun (WGS) entry which is preliminary data.</text>
</comment>
<dbReference type="SMART" id="SM00052">
    <property type="entry name" value="EAL"/>
    <property type="match status" value="1"/>
</dbReference>
<dbReference type="CDD" id="cd01949">
    <property type="entry name" value="GGDEF"/>
    <property type="match status" value="1"/>
</dbReference>
<evidence type="ECO:0008006" key="6">
    <source>
        <dbReference type="Google" id="ProtNLM"/>
    </source>
</evidence>
<protein>
    <recommendedName>
        <fullName evidence="6">Diguanylate cyclase (GGDEF) domain-containing protein</fullName>
    </recommendedName>
</protein>
<sequence length="611" mass="69788">MESHQKTVFSFSRFIDRLMLPADNLKSAITIIATALIYIIISLILPIFFKQFIIVGILTQIQMVLSVFLTLRYIHAGYLTALALNGLSIVQSLQRLDDNPNVENDLGVIFYIDIILLLTIVAFFATRSHRNFQQLLKQKKEVSQAYYQATVSEEALWKKNKELETSNKIINRDKEDMYRLAYIDPLTNLPNRRMFRKQMGDLVDGTKDQIVSFSLVFMDLDDFKKINDTLGHQAGDELIRYFGFSLGRLTGSEDMIFHTGGDEFALVIRRSLSRDEVKTYLNRLAAELRNPVHLGDAQMGISTSFGVAMYPQDTVKSAEIIRYADTAMYESKRAGKDRINFFKPSMLEHIIRETKLEQGLKTAIVNQEISLVFQPQYFVGSGGLRGFETLIRWQSPQHGYVSPITFIPIAEKSGMIVTIGEWVLRTACTAFKKLQKSCEFSGKLAVNVSAVQMMERSFIPRFRKVLEETEFSPRNLEIEITETSLVHSIEQVRFIVNELQKIGITVALDDFGTGFSSLSYLQKLPFDLVKIDKSFIDNINRDLKSNQFVTTIITMVHQMNIPVLAEGVETESQKKFLLEKNCDMIQGYLYGKPMPIDEIKALLDLKEEHTD</sequence>
<dbReference type="CDD" id="cd01948">
    <property type="entry name" value="EAL"/>
    <property type="match status" value="1"/>
</dbReference>
<feature type="transmembrane region" description="Helical" evidence="1">
    <location>
        <begin position="108"/>
        <end position="126"/>
    </location>
</feature>